<feature type="DNA-binding region" description="H-T-H motif" evidence="4">
    <location>
        <begin position="31"/>
        <end position="50"/>
    </location>
</feature>
<dbReference type="PANTHER" id="PTHR30055:SF234">
    <property type="entry name" value="HTH-TYPE TRANSCRIPTIONAL REGULATOR BETI"/>
    <property type="match status" value="1"/>
</dbReference>
<dbReference type="RefSeq" id="WP_171199354.1">
    <property type="nucleotide sequence ID" value="NZ_JABEND010000003.1"/>
</dbReference>
<proteinExistence type="predicted"/>
<dbReference type="SUPFAM" id="SSF46689">
    <property type="entry name" value="Homeodomain-like"/>
    <property type="match status" value="1"/>
</dbReference>
<keyword evidence="3" id="KW-0804">Transcription</keyword>
<dbReference type="InterPro" id="IPR009057">
    <property type="entry name" value="Homeodomain-like_sf"/>
</dbReference>
<organism evidence="6 7">
    <name type="scientific">Nakamurella aerolata</name>
    <dbReference type="NCBI Taxonomy" id="1656892"/>
    <lineage>
        <taxon>Bacteria</taxon>
        <taxon>Bacillati</taxon>
        <taxon>Actinomycetota</taxon>
        <taxon>Actinomycetes</taxon>
        <taxon>Nakamurellales</taxon>
        <taxon>Nakamurellaceae</taxon>
        <taxon>Nakamurella</taxon>
    </lineage>
</organism>
<dbReference type="Proteomes" id="UP000562984">
    <property type="component" value="Unassembled WGS sequence"/>
</dbReference>
<evidence type="ECO:0000256" key="4">
    <source>
        <dbReference type="PROSITE-ProRule" id="PRU00335"/>
    </source>
</evidence>
<name>A0A849AB61_9ACTN</name>
<feature type="domain" description="HTH tetR-type" evidence="5">
    <location>
        <begin position="8"/>
        <end position="68"/>
    </location>
</feature>
<dbReference type="SUPFAM" id="SSF48498">
    <property type="entry name" value="Tetracyclin repressor-like, C-terminal domain"/>
    <property type="match status" value="1"/>
</dbReference>
<reference evidence="6 7" key="1">
    <citation type="submission" date="2020-05" db="EMBL/GenBank/DDBJ databases">
        <title>Nakamurella sp. DB0629 isolated from air conditioner.</title>
        <authorList>
            <person name="Kim D.H."/>
            <person name="Kim D.-U."/>
        </authorList>
    </citation>
    <scope>NUCLEOTIDE SEQUENCE [LARGE SCALE GENOMIC DNA]</scope>
    <source>
        <strain evidence="6 7">DB0629</strain>
    </source>
</reference>
<dbReference type="Gene3D" id="1.10.357.10">
    <property type="entry name" value="Tetracycline Repressor, domain 2"/>
    <property type="match status" value="1"/>
</dbReference>
<dbReference type="GO" id="GO:0003700">
    <property type="term" value="F:DNA-binding transcription factor activity"/>
    <property type="evidence" value="ECO:0007669"/>
    <property type="project" value="TreeGrafter"/>
</dbReference>
<accession>A0A849AB61</accession>
<dbReference type="InterPro" id="IPR036271">
    <property type="entry name" value="Tet_transcr_reg_TetR-rel_C_sf"/>
</dbReference>
<dbReference type="InterPro" id="IPR001647">
    <property type="entry name" value="HTH_TetR"/>
</dbReference>
<dbReference type="PROSITE" id="PS50977">
    <property type="entry name" value="HTH_TETR_2"/>
    <property type="match status" value="1"/>
</dbReference>
<comment type="caution">
    <text evidence="6">The sequence shown here is derived from an EMBL/GenBank/DDBJ whole genome shotgun (WGS) entry which is preliminary data.</text>
</comment>
<keyword evidence="1" id="KW-0805">Transcription regulation</keyword>
<dbReference type="InterPro" id="IPR050109">
    <property type="entry name" value="HTH-type_TetR-like_transc_reg"/>
</dbReference>
<evidence type="ECO:0000259" key="5">
    <source>
        <dbReference type="PROSITE" id="PS50977"/>
    </source>
</evidence>
<dbReference type="Pfam" id="PF00440">
    <property type="entry name" value="TetR_N"/>
    <property type="match status" value="1"/>
</dbReference>
<dbReference type="EMBL" id="JABEND010000003">
    <property type="protein sequence ID" value="NNG35710.1"/>
    <property type="molecule type" value="Genomic_DNA"/>
</dbReference>
<evidence type="ECO:0000256" key="2">
    <source>
        <dbReference type="ARBA" id="ARBA00023125"/>
    </source>
</evidence>
<protein>
    <submittedName>
        <fullName evidence="6">TetR family transcriptional regulator</fullName>
    </submittedName>
</protein>
<keyword evidence="7" id="KW-1185">Reference proteome</keyword>
<gene>
    <name evidence="6" type="ORF">HKD39_08295</name>
</gene>
<evidence type="ECO:0000313" key="7">
    <source>
        <dbReference type="Proteomes" id="UP000562984"/>
    </source>
</evidence>
<sequence>MPRVVDHQQRRREIAAAVWKLAASKGLESVTMRQVAATAGVSLRQVQYYFGNRDQLLLQSLRLLNERSTESARARIEPAADSMGPKELARAILLESMPLDAQRREQLLVHIAYFVRALSDDALAAALRTPDGVDAGELELLLAGLIDEGAASGPLPAGAALKEAEMLLALAFSIGADTLAGLRTIEQALATLDHQLDRLFG</sequence>
<dbReference type="GO" id="GO:0000976">
    <property type="term" value="F:transcription cis-regulatory region binding"/>
    <property type="evidence" value="ECO:0007669"/>
    <property type="project" value="TreeGrafter"/>
</dbReference>
<keyword evidence="2 4" id="KW-0238">DNA-binding</keyword>
<dbReference type="PANTHER" id="PTHR30055">
    <property type="entry name" value="HTH-TYPE TRANSCRIPTIONAL REGULATOR RUTR"/>
    <property type="match status" value="1"/>
</dbReference>
<dbReference type="AlphaFoldDB" id="A0A849AB61"/>
<evidence type="ECO:0000313" key="6">
    <source>
        <dbReference type="EMBL" id="NNG35710.1"/>
    </source>
</evidence>
<evidence type="ECO:0000256" key="1">
    <source>
        <dbReference type="ARBA" id="ARBA00023015"/>
    </source>
</evidence>
<evidence type="ECO:0000256" key="3">
    <source>
        <dbReference type="ARBA" id="ARBA00023163"/>
    </source>
</evidence>